<dbReference type="InterPro" id="IPR051703">
    <property type="entry name" value="NF-kappa-B_Signaling_Reg"/>
</dbReference>
<evidence type="ECO:0000313" key="3">
    <source>
        <dbReference type="Proteomes" id="UP000694523"/>
    </source>
</evidence>
<dbReference type="Pfam" id="PF09588">
    <property type="entry name" value="YqaJ"/>
    <property type="match status" value="1"/>
</dbReference>
<reference evidence="2" key="1">
    <citation type="submission" date="2025-08" db="UniProtKB">
        <authorList>
            <consortium name="Ensembl"/>
        </authorList>
    </citation>
    <scope>IDENTIFICATION</scope>
</reference>
<dbReference type="PANTHER" id="PTHR46609:SF7">
    <property type="match status" value="1"/>
</dbReference>
<dbReference type="Proteomes" id="UP000694523">
    <property type="component" value="Unplaced"/>
</dbReference>
<dbReference type="AlphaFoldDB" id="A0A8C6T348"/>
<proteinExistence type="predicted"/>
<dbReference type="CDD" id="cd22343">
    <property type="entry name" value="PDDEXK_lambda_exonuclease-like"/>
    <property type="match status" value="1"/>
</dbReference>
<dbReference type="Gene3D" id="3.90.320.10">
    <property type="match status" value="1"/>
</dbReference>
<dbReference type="InterPro" id="IPR011604">
    <property type="entry name" value="PDDEXK-like_dom_sf"/>
</dbReference>
<feature type="domain" description="YqaJ viral recombinase" evidence="1">
    <location>
        <begin position="149"/>
        <end position="292"/>
    </location>
</feature>
<accession>A0A8C6T348</accession>
<keyword evidence="3" id="KW-1185">Reference proteome</keyword>
<name>A0A8C6T348_9GOBI</name>
<dbReference type="InterPro" id="IPR019080">
    <property type="entry name" value="YqaJ_viral_recombinase"/>
</dbReference>
<dbReference type="InterPro" id="IPR011335">
    <property type="entry name" value="Restrct_endonuc-II-like"/>
</dbReference>
<dbReference type="SUPFAM" id="SSF52980">
    <property type="entry name" value="Restriction endonuclease-like"/>
    <property type="match status" value="1"/>
</dbReference>
<sequence>MAVLSAKPKCGGTKEGIRSTLYKGLSGDLPDLSVLQVTEAYKNFSAAEAPMICSMGISCEVPLVDSALGPVQAGSPLSYQQPATTKRDLSFHAAPPPPSLPLKNYRLQPSNCMFVCSEAEQLHLKSLDVTWDMVHKFECATREQNSCSEWHQLRRPRLTASRFREICQVRECTEDSLADRILQGTRQTAAMKRGLEMEADAIWEYCQMKRVNHYPCGFVIHPDAPWLGASPDGVIFDPSEQCNFGLIEMKCPNVKSYVDCPYLKMNSGKLELKRSHAYYSQVQGQMLITGMNWCDFVVSAEEDILIQRIYRDRDMLDVIKEKIDRFYFNVYMQKCM</sequence>
<reference evidence="2" key="2">
    <citation type="submission" date="2025-09" db="UniProtKB">
        <authorList>
            <consortium name="Ensembl"/>
        </authorList>
    </citation>
    <scope>IDENTIFICATION</scope>
</reference>
<dbReference type="GO" id="GO:0006281">
    <property type="term" value="P:DNA repair"/>
    <property type="evidence" value="ECO:0007669"/>
    <property type="project" value="UniProtKB-ARBA"/>
</dbReference>
<dbReference type="Ensembl" id="ENSNMLT00000015560.1">
    <property type="protein sequence ID" value="ENSNMLP00000013834.1"/>
    <property type="gene ID" value="ENSNMLG00000009263.1"/>
</dbReference>
<evidence type="ECO:0000259" key="1">
    <source>
        <dbReference type="Pfam" id="PF09588"/>
    </source>
</evidence>
<organism evidence="2 3">
    <name type="scientific">Neogobius melanostomus</name>
    <name type="common">round goby</name>
    <dbReference type="NCBI Taxonomy" id="47308"/>
    <lineage>
        <taxon>Eukaryota</taxon>
        <taxon>Metazoa</taxon>
        <taxon>Chordata</taxon>
        <taxon>Craniata</taxon>
        <taxon>Vertebrata</taxon>
        <taxon>Euteleostomi</taxon>
        <taxon>Actinopterygii</taxon>
        <taxon>Neopterygii</taxon>
        <taxon>Teleostei</taxon>
        <taxon>Neoteleostei</taxon>
        <taxon>Acanthomorphata</taxon>
        <taxon>Gobiaria</taxon>
        <taxon>Gobiiformes</taxon>
        <taxon>Gobioidei</taxon>
        <taxon>Gobiidae</taxon>
        <taxon>Benthophilinae</taxon>
        <taxon>Neogobiini</taxon>
        <taxon>Neogobius</taxon>
    </lineage>
</organism>
<dbReference type="PANTHER" id="PTHR46609">
    <property type="entry name" value="EXONUCLEASE, PHAGE-TYPE/RECB, C-TERMINAL DOMAIN-CONTAINING PROTEIN"/>
    <property type="match status" value="1"/>
</dbReference>
<protein>
    <recommendedName>
        <fullName evidence="1">YqaJ viral recombinase domain-containing protein</fullName>
    </recommendedName>
</protein>
<evidence type="ECO:0000313" key="2">
    <source>
        <dbReference type="Ensembl" id="ENSNMLP00000013834.1"/>
    </source>
</evidence>